<proteinExistence type="predicted"/>
<dbReference type="EMBL" id="JABVXQ010000012">
    <property type="protein sequence ID" value="KAF6084286.1"/>
    <property type="molecule type" value="Genomic_DNA"/>
</dbReference>
<evidence type="ECO:0000313" key="1">
    <source>
        <dbReference type="EMBL" id="KAF6084286.1"/>
    </source>
</evidence>
<sequence>MWTTRPDSNLKLQISRKCHFIGLALVLCPFPANQLCPERGTPMVVLYVRTDCRRHRSPLWVQRVNSHRKKVVIGWETSFEVVSLVLFLGCSTEKSLSFFSLHSQMFSSASPSAKALHRFQRHGDPRAQTALASRGDAT</sequence>
<protein>
    <submittedName>
        <fullName evidence="1">Uncharacterized protein</fullName>
    </submittedName>
</protein>
<evidence type="ECO:0000313" key="2">
    <source>
        <dbReference type="Proteomes" id="UP000664940"/>
    </source>
</evidence>
<gene>
    <name evidence="1" type="ORF">HJG60_008563</name>
</gene>
<dbReference type="Proteomes" id="UP000664940">
    <property type="component" value="Unassembled WGS sequence"/>
</dbReference>
<accession>A0A833Z4X4</accession>
<organism evidence="1 2">
    <name type="scientific">Phyllostomus discolor</name>
    <name type="common">pale spear-nosed bat</name>
    <dbReference type="NCBI Taxonomy" id="89673"/>
    <lineage>
        <taxon>Eukaryota</taxon>
        <taxon>Metazoa</taxon>
        <taxon>Chordata</taxon>
        <taxon>Craniata</taxon>
        <taxon>Vertebrata</taxon>
        <taxon>Euteleostomi</taxon>
        <taxon>Mammalia</taxon>
        <taxon>Eutheria</taxon>
        <taxon>Laurasiatheria</taxon>
        <taxon>Chiroptera</taxon>
        <taxon>Yangochiroptera</taxon>
        <taxon>Phyllostomidae</taxon>
        <taxon>Phyllostominae</taxon>
        <taxon>Phyllostomus</taxon>
    </lineage>
</organism>
<reference evidence="1 2" key="1">
    <citation type="journal article" date="2020" name="Nature">
        <title>Six reference-quality genomes reveal evolution of bat adaptations.</title>
        <authorList>
            <person name="Jebb D."/>
            <person name="Huang Z."/>
            <person name="Pippel M."/>
            <person name="Hughes G.M."/>
            <person name="Lavrichenko K."/>
            <person name="Devanna P."/>
            <person name="Winkler S."/>
            <person name="Jermiin L.S."/>
            <person name="Skirmuntt E.C."/>
            <person name="Katzourakis A."/>
            <person name="Burkitt-Gray L."/>
            <person name="Ray D.A."/>
            <person name="Sullivan K.A.M."/>
            <person name="Roscito J.G."/>
            <person name="Kirilenko B.M."/>
            <person name="Davalos L.M."/>
            <person name="Corthals A.P."/>
            <person name="Power M.L."/>
            <person name="Jones G."/>
            <person name="Ransome R.D."/>
            <person name="Dechmann D.K.N."/>
            <person name="Locatelli A.G."/>
            <person name="Puechmaille S.J."/>
            <person name="Fedrigo O."/>
            <person name="Jarvis E.D."/>
            <person name="Hiller M."/>
            <person name="Vernes S.C."/>
            <person name="Myers E.W."/>
            <person name="Teeling E.C."/>
        </authorList>
    </citation>
    <scope>NUCLEOTIDE SEQUENCE [LARGE SCALE GENOMIC DNA]</scope>
    <source>
        <strain evidence="1">Bat1K_MPI-CBG_1</strain>
    </source>
</reference>
<dbReference type="AlphaFoldDB" id="A0A833Z4X4"/>
<comment type="caution">
    <text evidence="1">The sequence shown here is derived from an EMBL/GenBank/DDBJ whole genome shotgun (WGS) entry which is preliminary data.</text>
</comment>
<name>A0A833Z4X4_9CHIR</name>